<dbReference type="RefSeq" id="WP_359357099.1">
    <property type="nucleotide sequence ID" value="NZ_JBEYXV010000024.1"/>
</dbReference>
<evidence type="ECO:0000313" key="2">
    <source>
        <dbReference type="EMBL" id="MEU6826124.1"/>
    </source>
</evidence>
<dbReference type="Proteomes" id="UP001551176">
    <property type="component" value="Unassembled WGS sequence"/>
</dbReference>
<protein>
    <submittedName>
        <fullName evidence="2">Acyl-CoA carboxylase subunit epsilon</fullName>
    </submittedName>
</protein>
<evidence type="ECO:0000313" key="3">
    <source>
        <dbReference type="Proteomes" id="UP001551176"/>
    </source>
</evidence>
<name>A0ABV3BYN4_9ACTN</name>
<accession>A0ABV3BYN4</accession>
<feature type="region of interest" description="Disordered" evidence="1">
    <location>
        <begin position="46"/>
        <end position="80"/>
    </location>
</feature>
<feature type="region of interest" description="Disordered" evidence="1">
    <location>
        <begin position="1"/>
        <end position="24"/>
    </location>
</feature>
<evidence type="ECO:0000256" key="1">
    <source>
        <dbReference type="SAM" id="MobiDB-lite"/>
    </source>
</evidence>
<sequence>MTPTPNPDQTSAPPAPLLRIERGDPTPEELAALIAVVQLRLAARTPEQTPRMRAPARWYRPQPTPFEPRAWRSSSFRRAA</sequence>
<comment type="caution">
    <text evidence="2">The sequence shown here is derived from an EMBL/GenBank/DDBJ whole genome shotgun (WGS) entry which is preliminary data.</text>
</comment>
<dbReference type="InterPro" id="IPR032716">
    <property type="entry name" value="ACC_epsilon"/>
</dbReference>
<reference evidence="2 3" key="1">
    <citation type="submission" date="2024-06" db="EMBL/GenBank/DDBJ databases">
        <title>The Natural Products Discovery Center: Release of the First 8490 Sequenced Strains for Exploring Actinobacteria Biosynthetic Diversity.</title>
        <authorList>
            <person name="Kalkreuter E."/>
            <person name="Kautsar S.A."/>
            <person name="Yang D."/>
            <person name="Bader C.D."/>
            <person name="Teijaro C.N."/>
            <person name="Fluegel L."/>
            <person name="Davis C.M."/>
            <person name="Simpson J.R."/>
            <person name="Lauterbach L."/>
            <person name="Steele A.D."/>
            <person name="Gui C."/>
            <person name="Meng S."/>
            <person name="Li G."/>
            <person name="Viehrig K."/>
            <person name="Ye F."/>
            <person name="Su P."/>
            <person name="Kiefer A.F."/>
            <person name="Nichols A."/>
            <person name="Cepeda A.J."/>
            <person name="Yan W."/>
            <person name="Fan B."/>
            <person name="Jiang Y."/>
            <person name="Adhikari A."/>
            <person name="Zheng C.-J."/>
            <person name="Schuster L."/>
            <person name="Cowan T.M."/>
            <person name="Smanski M.J."/>
            <person name="Chevrette M.G."/>
            <person name="De Carvalho L.P.S."/>
            <person name="Shen B."/>
        </authorList>
    </citation>
    <scope>NUCLEOTIDE SEQUENCE [LARGE SCALE GENOMIC DNA]</scope>
    <source>
        <strain evidence="2 3">NPDC046838</strain>
    </source>
</reference>
<organism evidence="2 3">
    <name type="scientific">Streptomyces atriruber</name>
    <dbReference type="NCBI Taxonomy" id="545121"/>
    <lineage>
        <taxon>Bacteria</taxon>
        <taxon>Bacillati</taxon>
        <taxon>Actinomycetota</taxon>
        <taxon>Actinomycetes</taxon>
        <taxon>Kitasatosporales</taxon>
        <taxon>Streptomycetaceae</taxon>
        <taxon>Streptomyces</taxon>
    </lineage>
</organism>
<feature type="compositionally biased region" description="Low complexity" evidence="1">
    <location>
        <begin position="71"/>
        <end position="80"/>
    </location>
</feature>
<gene>
    <name evidence="2" type="ORF">ABZ921_36395</name>
</gene>
<proteinExistence type="predicted"/>
<keyword evidence="3" id="KW-1185">Reference proteome</keyword>
<dbReference type="EMBL" id="JBEYXV010000024">
    <property type="protein sequence ID" value="MEU6826124.1"/>
    <property type="molecule type" value="Genomic_DNA"/>
</dbReference>
<dbReference type="Pfam" id="PF13822">
    <property type="entry name" value="ACC_epsilon"/>
    <property type="match status" value="1"/>
</dbReference>